<keyword evidence="8" id="KW-0446">Lipid-binding</keyword>
<keyword evidence="6" id="KW-0832">Ubl conjugation</keyword>
<dbReference type="GO" id="GO:0005886">
    <property type="term" value="C:plasma membrane"/>
    <property type="evidence" value="ECO:0007669"/>
    <property type="project" value="UniProtKB-SubCell"/>
</dbReference>
<comment type="subunit">
    <text evidence="12">Interacts with HTR6. Interacts with SPRED2.</text>
</comment>
<evidence type="ECO:0000256" key="3">
    <source>
        <dbReference type="ARBA" id="ARBA00022468"/>
    </source>
</evidence>
<dbReference type="GO" id="GO:0045685">
    <property type="term" value="P:regulation of glial cell differentiation"/>
    <property type="evidence" value="ECO:0000316"/>
    <property type="project" value="ZFIN"/>
</dbReference>
<evidence type="ECO:0000256" key="1">
    <source>
        <dbReference type="ARBA" id="ARBA00004236"/>
    </source>
</evidence>
<dbReference type="FunFam" id="3.40.525.10:FF:000004">
    <property type="entry name" value="Neurofibromin 1"/>
    <property type="match status" value="1"/>
</dbReference>
<dbReference type="InterPro" id="IPR054071">
    <property type="entry name" value="PH_NF1"/>
</dbReference>
<dbReference type="InterPro" id="IPR036865">
    <property type="entry name" value="CRAL-TRIO_dom_sf"/>
</dbReference>
<name>A0A8M9PLQ0_DANRE</name>
<evidence type="ECO:0000256" key="9">
    <source>
        <dbReference type="ARBA" id="ARBA00023136"/>
    </source>
</evidence>
<dbReference type="GO" id="GO:0007507">
    <property type="term" value="P:heart development"/>
    <property type="evidence" value="ECO:0000315"/>
    <property type="project" value="ZFIN"/>
</dbReference>
<evidence type="ECO:0000256" key="2">
    <source>
        <dbReference type="ARBA" id="ARBA00004604"/>
    </source>
</evidence>
<evidence type="ECO:0000256" key="10">
    <source>
        <dbReference type="ARBA" id="ARBA00023242"/>
    </source>
</evidence>
<organism evidence="18 19">
    <name type="scientific">Danio rerio</name>
    <name type="common">Zebrafish</name>
    <name type="synonym">Brachydanio rerio</name>
    <dbReference type="NCBI Taxonomy" id="7955"/>
    <lineage>
        <taxon>Eukaryota</taxon>
        <taxon>Metazoa</taxon>
        <taxon>Chordata</taxon>
        <taxon>Craniata</taxon>
        <taxon>Vertebrata</taxon>
        <taxon>Euteleostomi</taxon>
        <taxon>Actinopterygii</taxon>
        <taxon>Neopterygii</taxon>
        <taxon>Teleostei</taxon>
        <taxon>Ostariophysi</taxon>
        <taxon>Cypriniformes</taxon>
        <taxon>Danionidae</taxon>
        <taxon>Danioninae</taxon>
        <taxon>Danio</taxon>
    </lineage>
</organism>
<dbReference type="PROSITE" id="PS50191">
    <property type="entry name" value="CRAL_TRIO"/>
    <property type="match status" value="1"/>
</dbReference>
<accession>A0A8M9PLQ0</accession>
<dbReference type="Gene3D" id="2.30.29.30">
    <property type="entry name" value="Pleckstrin-homology domain (PH domain)/Phosphotyrosine-binding domain (PTB)"/>
    <property type="match status" value="1"/>
</dbReference>
<dbReference type="Pfam" id="PF13716">
    <property type="entry name" value="CRAL_TRIO_2"/>
    <property type="match status" value="1"/>
</dbReference>
<evidence type="ECO:0000313" key="20">
    <source>
        <dbReference type="ZFIN" id="ZDB-GENE-030131-4907"/>
    </source>
</evidence>
<protein>
    <recommendedName>
        <fullName evidence="13">Neurofibromin</fullName>
    </recommendedName>
    <alternativeName>
        <fullName evidence="14">Neurofibromatosis-related protein NF-1</fullName>
    </alternativeName>
</protein>
<dbReference type="GO" id="GO:0070373">
    <property type="term" value="P:negative regulation of ERK1 and ERK2 cascade"/>
    <property type="evidence" value="ECO:0000315"/>
    <property type="project" value="ZFIN"/>
</dbReference>
<dbReference type="PANTHER" id="PTHR10194:SF142">
    <property type="entry name" value="NEUROFIBROMIN"/>
    <property type="match status" value="1"/>
</dbReference>
<dbReference type="CDD" id="cd13313">
    <property type="entry name" value="PH_NF1"/>
    <property type="match status" value="1"/>
</dbReference>
<feature type="region of interest" description="Disordered" evidence="15">
    <location>
        <begin position="2445"/>
        <end position="2476"/>
    </location>
</feature>
<evidence type="ECO:0000313" key="19">
    <source>
        <dbReference type="RefSeq" id="XP_021322120.1"/>
    </source>
</evidence>
<proteinExistence type="evidence at protein level"/>
<dbReference type="Proteomes" id="UP000000437">
    <property type="component" value="Chromosome 15"/>
</dbReference>
<dbReference type="GO" id="GO:0008289">
    <property type="term" value="F:lipid binding"/>
    <property type="evidence" value="ECO:0007669"/>
    <property type="project" value="UniProtKB-KW"/>
</dbReference>
<gene>
    <name evidence="19 20" type="primary">nf1a</name>
</gene>
<dbReference type="GO" id="GO:0046959">
    <property type="term" value="P:habituation"/>
    <property type="evidence" value="ECO:0000316"/>
    <property type="project" value="ZFIN"/>
</dbReference>
<keyword evidence="7" id="KW-0007">Acetylation</keyword>
<reference evidence="19" key="1">
    <citation type="submission" date="2025-08" db="UniProtKB">
        <authorList>
            <consortium name="RefSeq"/>
        </authorList>
    </citation>
    <scope>IDENTIFICATION</scope>
    <source>
        <strain evidence="19">Tuebingen</strain>
        <tissue evidence="19">Fibroblasts and whole tissue</tissue>
    </source>
</reference>
<dbReference type="FunCoup" id="A0A8M9PLQ0">
    <property type="interactions" value="1191"/>
</dbReference>
<dbReference type="InterPro" id="IPR008936">
    <property type="entry name" value="Rho_GTPase_activation_prot"/>
</dbReference>
<dbReference type="Gene3D" id="1.10.506.10">
    <property type="entry name" value="GTPase Activation - p120gap, domain 1"/>
    <property type="match status" value="2"/>
</dbReference>
<keyword evidence="18" id="KW-1185">Reference proteome</keyword>
<feature type="compositionally biased region" description="Polar residues" evidence="15">
    <location>
        <begin position="2793"/>
        <end position="2819"/>
    </location>
</feature>
<dbReference type="SMART" id="SM00516">
    <property type="entry name" value="SEC14"/>
    <property type="match status" value="1"/>
</dbReference>
<dbReference type="PROSITE" id="PS50018">
    <property type="entry name" value="RAS_GTPASE_ACTIV_2"/>
    <property type="match status" value="1"/>
</dbReference>
<dbReference type="GO" id="GO:0051726">
    <property type="term" value="P:regulation of cell cycle"/>
    <property type="evidence" value="ECO:0000315"/>
    <property type="project" value="ZFIN"/>
</dbReference>
<dbReference type="GO" id="GO:0060251">
    <property type="term" value="P:regulation of glial cell proliferation"/>
    <property type="evidence" value="ECO:0000316"/>
    <property type="project" value="ZFIN"/>
</dbReference>
<evidence type="ECO:0000256" key="7">
    <source>
        <dbReference type="ARBA" id="ARBA00022990"/>
    </source>
</evidence>
<evidence type="ECO:0000256" key="14">
    <source>
        <dbReference type="ARBA" id="ARBA00081423"/>
    </source>
</evidence>
<dbReference type="ZFIN" id="ZDB-GENE-030131-4907">
    <property type="gene designation" value="nf1a"/>
</dbReference>
<evidence type="ECO:0000259" key="17">
    <source>
        <dbReference type="PROSITE" id="PS50191"/>
    </source>
</evidence>
<dbReference type="FunFam" id="1.10.506.10:FF:000015">
    <property type="entry name" value="Neurofibromin isoform 1"/>
    <property type="match status" value="1"/>
</dbReference>
<dbReference type="Pfam" id="PF21877">
    <property type="entry name" value="PH_NF1"/>
    <property type="match status" value="1"/>
</dbReference>
<dbReference type="FunFam" id="1.10.506.10:FF:000014">
    <property type="entry name" value="Neurofibromin 1"/>
    <property type="match status" value="1"/>
</dbReference>
<dbReference type="OrthoDB" id="28245at2759"/>
<sequence length="2831" mass="318961">MAAHKPVEWVQAIINRFDEQLPIKTGQQSTHTKVSTEHNKECLINISKYKFALVINGLTNILKNVNNMRIFGEAAEKNLYFSQLIILDTLEKCLAGQPKDCLRLDEAMLVKQLLPEICHFLHSYREGQQHATQLRSSASAVLFSLSCNNFNAVFSRISTRLQELTVCTEDTVDVHDIELIQYINVDCSKLKRLLQEAVLKFKSLKKPAQLAVISSLEKAFWNWVEHYPDDFTMLYQRPQADMADCAERLFDLVDSFAESAKRKAAVWPLQIILLILCPEITQSITKEVGGEEKANKKSFVDSLRKALGQHSGSKQLTESAAVACVKLCKACTYINWEDNSVIFLLVQSIVMDLKGLLFNPTKPFSRGTGCQSADVDLMIDCFVSCYRINPRNNQHFKVCLASTSPPTFHFVLVNSLHKIITNSHLDWWPKIDAIYCYSGELRTMFADTLGRVIQSLSAHPPLRMTSSLTFKEKMTTSLKFKEKSTDLDSRSLLLALVKLIHADPKLMLHNPGKPGQEIQNSTAEIIKGLVQLVPLTHSAELSQEAMEALLVLHQPETIELWNPDAPIETFWDISSQVLFLICKKLIGHQMINSTEILKWLREILICRNKFLLKNKECATQGSLIPISRQAQTKLEVCLYTFLWSPDAEAVLVAMSCFRHLCEEADIRCSVDELPVHTVLPNYNTFIELASVSNMMATGRNTLQKRVMALLRRIKHPTAGNVEAWEDTYAKWEQATKQILNHPKNKVEDGQVVNIRLVNYFIFFSIHGHLFSVRPQEWINMTGFLCALGGVCLQQRSTPSLGTYSPPMGPLTERKGSMISMSSCEVNSETSLNRFLERLLALMVCTHEKVGVQIRTNVKDLVGLELSPALYSMLFTKLRNSIGRFFDTQGPVPITDANTLFVEQTIAIMKNLLDSHTEGSSEHLGQASIETMMLNLVRYVRILGNIVHAIQIKTKLCQLVEVMMERRDDLSFCQEMKFRNKMVEYLTDWVMGTSNQAADDDVKCLTRDLDQASMEAVVSLLAGLPLQPEEGDGVELMEAKSQLFLKYFTLFMNLLNDCSEVEEDGQQVAGRKRGMSRRLASLRHCTVLAMSNLLNANVDSGLMHSIGLGYHKDLQTRATFMEVLTKILQQGTEFDTLAETVLADRFERLVELVTMMGDQGELPIAMALANVVPCSQWDELARVLVTLFDSRHLLYQLLWNMFSKEVELADSMQTLFRGNSLASKIMTFCFKVYGAAYLQKLLEPLLRGIITTPEWQQISFEVDPTRLEQAENLEENQKNLLQITDRFFLAIINSSSEFPPQLRSVCHCLYQATCHSLLNKATVKEKKENKKSVVSQRFPQNSIGAVGSAMFLRFINPAIVSPYEAGILDKKPPPRIERGLKLMSKILQSIANHVLFTKEEHMRPFNDFVKSNFDAARRFFLDIASDSPPSDSVNHSLSFISDGNVLALHRLLWNNQERIGQYLSSNRDHKAVGRRPFDKMATLLAYLGPPEHKPVADTHWSSLNLTSSKFEEFMTRHQVHEKEEFKALKTLNIFYQAGTSKNGNPVFYYIARRFKTGQINGDLLIYHVLLTLKPYYAKHYEIVVDLTHVGPSNRFKTDFLSKWFVVFPNFAYENVAAVYIYNCNTWVREYTKYHERLLTGLKGSKKLVFIDSPARLAEHIEPEQQKLPAATLALEEDLKVFHNALKLAHRDTKVSIKVGSTAVQVTSAERTRVLGQPVFLNDIYYASEIEEICLVDENQFTLTIANQGTPLTFMHQECEAIVQSIIHIRTRWELSQPDSIPQHTKIRPKDVPGTLLNIALLNLGSSDPSLRSAAYNLLCALTCTFNLKIEGQLLETSGLCIPANNTLFIVSISKTLAANEPHLTLEFLEECISGFSKSSIELKHLCLEYMTPWLRNLVRFCKHNDDAKRQRVTAILDKLITMTINEKQMYPSIQAKIWGSLGQITDLLDVVLDSFIKTSATGGLGSIKAEVMADTAVALASGNVKLVSSKVIGRMCKIIDKTCLSPTPTLEQHLMWDDIAILARYMLMLSFNNSLDVAAHLPYLFHVVTLLVATGPLSLRASTHGLVINIIHSLCTCSQLNFSEETKQVLRLSLTEFSLPKFYLLFGISKVKSAAVIAFRSSYRDRSFSPGSYERETFALSSLETVTEALLEIMEACMRDIPGCKWLDQWTELAQKFAFQYNPSLQPRALVVFGCISKRVTHGQLKQIIRILSKASPLLSIDRGLESCLKGPDNYNSQVLIEATVIALTKLQPLLDQDSPMHKALFWVAVAVLQLDEVNLYSAGTALLEQNLHTLDSLRVFNDKSPEEVFMEIRKPLEWHCKQMDHFVGLNFASNFNFALVGHLLKGYRHPSSTTVARTVRILHTLLGLVGKHRSCDKFEVNTQSVAYLAALLTVSEEVRSRCSLKHRKSLLLSEVTMENFPMDTYTVYDTEPGCRLLRENQPWASPKVSERSLAPPYSTIGQTSLRPRKSMSVDMGQPSQANAKKLLGISGTRKSFDHLISESKAPKRPDMESGITTPPKMRRVSENDYEIETQRIANSHLRKVSVSESNVLLDENVLTDPKIQTLLLTVLATLVKYTTDEFHQRILYEYLAEASVVFPKVFPVVHNLLDSKLSTVLSMCQDPNLLNPVHGIIQNVVYHEESPPQYQPSCLQSFGFNGLWRFAGPFSKQTQIPDYAELVVKFLDALIDTYLPGIEEEGGEESLRTPTSPYPPTVQSQLSITANLNLSNSMTSLATSQHSPEGPIVYRRSPTLSHPRTTEEVPPKTAACLPCSKSAVFPPHLVLPGIDKENVEISPTSSLSTSGRMRHGSASQVQKQRSAGSFKRPSIKKIV</sequence>
<evidence type="ECO:0000256" key="12">
    <source>
        <dbReference type="ARBA" id="ARBA00062501"/>
    </source>
</evidence>
<dbReference type="PANTHER" id="PTHR10194">
    <property type="entry name" value="RAS GTPASE-ACTIVATING PROTEINS"/>
    <property type="match status" value="1"/>
</dbReference>
<dbReference type="PROSITE" id="PS00509">
    <property type="entry name" value="RAS_GTPASE_ACTIV_1"/>
    <property type="match status" value="1"/>
</dbReference>
<dbReference type="AGR" id="ZFIN:ZDB-GENE-030131-4907"/>
<dbReference type="GO" id="GO:0005096">
    <property type="term" value="F:GTPase activator activity"/>
    <property type="evidence" value="ECO:0000318"/>
    <property type="project" value="GO_Central"/>
</dbReference>
<keyword evidence="9" id="KW-0472">Membrane</keyword>
<dbReference type="InterPro" id="IPR023152">
    <property type="entry name" value="RasGAP_CS"/>
</dbReference>
<keyword evidence="4" id="KW-1003">Cell membrane</keyword>
<dbReference type="Gene3D" id="3.40.525.10">
    <property type="entry name" value="CRAL-TRIO lipid binding domain"/>
    <property type="match status" value="1"/>
</dbReference>
<dbReference type="RefSeq" id="XP_021322120.1">
    <property type="nucleotide sequence ID" value="XM_021466445.2"/>
</dbReference>
<dbReference type="CDD" id="cd05130">
    <property type="entry name" value="RasGAP_Neurofibromin"/>
    <property type="match status" value="1"/>
</dbReference>
<evidence type="ECO:0000256" key="13">
    <source>
        <dbReference type="ARBA" id="ARBA00074788"/>
    </source>
</evidence>
<dbReference type="GlyGen" id="A0A8M9PLQ0">
    <property type="glycosylation" value="2 sites"/>
</dbReference>
<dbReference type="GO" id="GO:0005730">
    <property type="term" value="C:nucleolus"/>
    <property type="evidence" value="ECO:0007669"/>
    <property type="project" value="UniProtKB-SubCell"/>
</dbReference>
<keyword evidence="10" id="KW-0539">Nucleus</keyword>
<evidence type="ECO:0000259" key="16">
    <source>
        <dbReference type="PROSITE" id="PS50018"/>
    </source>
</evidence>
<evidence type="ECO:0000256" key="5">
    <source>
        <dbReference type="ARBA" id="ARBA00022553"/>
    </source>
</evidence>
<dbReference type="CTD" id="326708"/>
<comment type="subcellular location">
    <subcellularLocation>
        <location evidence="1">Cell membrane</location>
    </subcellularLocation>
    <subcellularLocation>
        <location evidence="2">Nucleus</location>
        <location evidence="2">Nucleolus</location>
    </subcellularLocation>
</comment>
<dbReference type="GO" id="GO:0005737">
    <property type="term" value="C:cytoplasm"/>
    <property type="evidence" value="ECO:0007669"/>
    <property type="project" value="UniProtKB-ARBA"/>
</dbReference>
<evidence type="ECO:0000256" key="11">
    <source>
        <dbReference type="ARBA" id="ARBA00059799"/>
    </source>
</evidence>
<dbReference type="GO" id="GO:0001568">
    <property type="term" value="P:blood vessel development"/>
    <property type="evidence" value="ECO:0000315"/>
    <property type="project" value="ZFIN"/>
</dbReference>
<dbReference type="SUPFAM" id="SSF48350">
    <property type="entry name" value="GTPase activation domain, GAP"/>
    <property type="match status" value="1"/>
</dbReference>
<comment type="function">
    <text evidence="11">Stimulates the GTPase activity of Ras. NF1 shows greater affinity for Ras GAP, but lower specific activity. May be a regulator of Ras activity.</text>
</comment>
<dbReference type="InterPro" id="IPR001251">
    <property type="entry name" value="CRAL-TRIO_dom"/>
</dbReference>
<dbReference type="GO" id="GO:1902531">
    <property type="term" value="P:regulation of intracellular signal transduction"/>
    <property type="evidence" value="ECO:0000318"/>
    <property type="project" value="GO_Central"/>
</dbReference>
<keyword evidence="5" id="KW-0597">Phosphoprotein</keyword>
<dbReference type="InterPro" id="IPR039360">
    <property type="entry name" value="Ras_GTPase"/>
</dbReference>
<keyword evidence="21" id="KW-1267">Proteomics identification</keyword>
<dbReference type="Pfam" id="PF00616">
    <property type="entry name" value="RasGAP"/>
    <property type="match status" value="1"/>
</dbReference>
<dbReference type="GeneID" id="326708"/>
<evidence type="ECO:0000256" key="15">
    <source>
        <dbReference type="SAM" id="MobiDB-lite"/>
    </source>
</evidence>
<dbReference type="SUPFAM" id="SSF52087">
    <property type="entry name" value="CRAL/TRIO domain"/>
    <property type="match status" value="1"/>
</dbReference>
<feature type="domain" description="Ras-GAP" evidence="16">
    <location>
        <begin position="1175"/>
        <end position="1391"/>
    </location>
</feature>
<dbReference type="FunFam" id="1.10.506.10:FF:000023">
    <property type="entry name" value="Neurofibromin isoform 1"/>
    <property type="match status" value="1"/>
</dbReference>
<evidence type="ECO:0007829" key="21">
    <source>
        <dbReference type="PeptideAtlas" id="A0A8M9PLQ0"/>
    </source>
</evidence>
<evidence type="ECO:0000256" key="4">
    <source>
        <dbReference type="ARBA" id="ARBA00022475"/>
    </source>
</evidence>
<evidence type="ECO:0000313" key="18">
    <source>
        <dbReference type="Proteomes" id="UP000000437"/>
    </source>
</evidence>
<dbReference type="InterPro" id="IPR001936">
    <property type="entry name" value="RasGAP_dom"/>
</dbReference>
<dbReference type="SMART" id="SM00323">
    <property type="entry name" value="RasGAP"/>
    <property type="match status" value="1"/>
</dbReference>
<feature type="domain" description="CRAL-TRIO" evidence="17">
    <location>
        <begin position="1520"/>
        <end position="1678"/>
    </location>
</feature>
<dbReference type="InterPro" id="IPR011993">
    <property type="entry name" value="PH-like_dom_sf"/>
</dbReference>
<evidence type="ECO:0000256" key="6">
    <source>
        <dbReference type="ARBA" id="ARBA00022843"/>
    </source>
</evidence>
<feature type="region of interest" description="Disordered" evidence="15">
    <location>
        <begin position="2793"/>
        <end position="2831"/>
    </location>
</feature>
<dbReference type="GO" id="GO:0007613">
    <property type="term" value="P:memory"/>
    <property type="evidence" value="ECO:0000315"/>
    <property type="project" value="ZFIN"/>
</dbReference>
<dbReference type="FunFam" id="2.30.29.30:FF:000070">
    <property type="entry name" value="Neurofibromin 1"/>
    <property type="match status" value="1"/>
</dbReference>
<dbReference type="CDD" id="cd00170">
    <property type="entry name" value="SEC14"/>
    <property type="match status" value="1"/>
</dbReference>
<dbReference type="GO" id="GO:0070444">
    <property type="term" value="P:oligodendrocyte progenitor proliferation"/>
    <property type="evidence" value="ECO:0000315"/>
    <property type="project" value="ZFIN"/>
</dbReference>
<evidence type="ECO:0000256" key="8">
    <source>
        <dbReference type="ARBA" id="ARBA00023121"/>
    </source>
</evidence>
<keyword evidence="3" id="KW-0343">GTPase activation</keyword>